<proteinExistence type="predicted"/>
<evidence type="ECO:0000313" key="3">
    <source>
        <dbReference type="EMBL" id="MCQ0972129.1"/>
    </source>
</evidence>
<accession>A0ABT1MVH8</accession>
<organism evidence="3 4">
    <name type="scientific">Paracoccus albicereus</name>
    <dbReference type="NCBI Taxonomy" id="2922394"/>
    <lineage>
        <taxon>Bacteria</taxon>
        <taxon>Pseudomonadati</taxon>
        <taxon>Pseudomonadota</taxon>
        <taxon>Alphaproteobacteria</taxon>
        <taxon>Rhodobacterales</taxon>
        <taxon>Paracoccaceae</taxon>
        <taxon>Paracoccus</taxon>
    </lineage>
</organism>
<feature type="compositionally biased region" description="Basic and acidic residues" evidence="1">
    <location>
        <begin position="66"/>
        <end position="78"/>
    </location>
</feature>
<keyword evidence="4" id="KW-1185">Reference proteome</keyword>
<dbReference type="Proteomes" id="UP001203945">
    <property type="component" value="Unassembled WGS sequence"/>
</dbReference>
<feature type="region of interest" description="Disordered" evidence="1">
    <location>
        <begin position="48"/>
        <end position="78"/>
    </location>
</feature>
<feature type="signal peptide" evidence="2">
    <location>
        <begin position="1"/>
        <end position="22"/>
    </location>
</feature>
<gene>
    <name evidence="3" type="ORF">MLD63_17050</name>
</gene>
<evidence type="ECO:0000256" key="2">
    <source>
        <dbReference type="SAM" id="SignalP"/>
    </source>
</evidence>
<sequence>MKSLIASAAAAALLTAAAPAFAYTGEMGASAVASTASIMLPTDKIVEKRGRGGRSKPRIPGGSGCDDPRDIIEHPQCR</sequence>
<dbReference type="RefSeq" id="WP_255331125.1">
    <property type="nucleotide sequence ID" value="NZ_JAKZEU010000008.1"/>
</dbReference>
<evidence type="ECO:0000313" key="4">
    <source>
        <dbReference type="Proteomes" id="UP001203945"/>
    </source>
</evidence>
<comment type="caution">
    <text evidence="3">The sequence shown here is derived from an EMBL/GenBank/DDBJ whole genome shotgun (WGS) entry which is preliminary data.</text>
</comment>
<evidence type="ECO:0000256" key="1">
    <source>
        <dbReference type="SAM" id="MobiDB-lite"/>
    </source>
</evidence>
<feature type="chain" id="PRO_5046034804" evidence="2">
    <location>
        <begin position="23"/>
        <end position="78"/>
    </location>
</feature>
<reference evidence="3 4" key="1">
    <citation type="submission" date="2022-03" db="EMBL/GenBank/DDBJ databases">
        <authorList>
            <person name="He Y."/>
        </authorList>
    </citation>
    <scope>NUCLEOTIDE SEQUENCE [LARGE SCALE GENOMIC DNA]</scope>
    <source>
        <strain evidence="3 4">TK19116</strain>
    </source>
</reference>
<keyword evidence="2" id="KW-0732">Signal</keyword>
<dbReference type="EMBL" id="JAKZEU010000008">
    <property type="protein sequence ID" value="MCQ0972129.1"/>
    <property type="molecule type" value="Genomic_DNA"/>
</dbReference>
<protein>
    <submittedName>
        <fullName evidence="3">Uncharacterized protein</fullName>
    </submittedName>
</protein>
<name>A0ABT1MVH8_9RHOB</name>